<accession>A0A8H5AU28</accession>
<name>A0A8H5AU28_9AGAR</name>
<reference evidence="2 3" key="1">
    <citation type="journal article" date="2020" name="ISME J.">
        <title>Uncovering the hidden diversity of litter-decomposition mechanisms in mushroom-forming fungi.</title>
        <authorList>
            <person name="Floudas D."/>
            <person name="Bentzer J."/>
            <person name="Ahren D."/>
            <person name="Johansson T."/>
            <person name="Persson P."/>
            <person name="Tunlid A."/>
        </authorList>
    </citation>
    <scope>NUCLEOTIDE SEQUENCE [LARGE SCALE GENOMIC DNA]</scope>
    <source>
        <strain evidence="2 3">CBS 101986</strain>
    </source>
</reference>
<dbReference type="Proteomes" id="UP000567179">
    <property type="component" value="Unassembled WGS sequence"/>
</dbReference>
<sequence>MQATTFCHDTRPEGGKFQVMGVRYTPNKPRNEGVTLVLAHGNAMHKEIWSTLLEYLFDFTELQHEGVAIREAWCIECPNHGESAVLNEADIAKHFPEGNWSAWEYPNAMLSFLRSRPGNTNFYEQNIMAVGHSNGGSAILVLESLDPRLFTAHFLLDPAVSRPQDAPVRAVMERMITPFTWLRQDTWVDRKAARKALQAQEGTRYWHPRVLDAYVGKALRTHPAAKFPDPYTFNGVTLACTKAYESASLFIAIRPQIVVLTPLFDIMHELFRSDDKQVHLILSTLDKFGVSSIADACRLPEPVSGRTGNSYQTIAKGGHMH</sequence>
<organism evidence="2 3">
    <name type="scientific">Psilocybe cf. subviscida</name>
    <dbReference type="NCBI Taxonomy" id="2480587"/>
    <lineage>
        <taxon>Eukaryota</taxon>
        <taxon>Fungi</taxon>
        <taxon>Dikarya</taxon>
        <taxon>Basidiomycota</taxon>
        <taxon>Agaricomycotina</taxon>
        <taxon>Agaricomycetes</taxon>
        <taxon>Agaricomycetidae</taxon>
        <taxon>Agaricales</taxon>
        <taxon>Agaricineae</taxon>
        <taxon>Strophariaceae</taxon>
        <taxon>Psilocybe</taxon>
    </lineage>
</organism>
<feature type="domain" description="AB hydrolase-1" evidence="1">
    <location>
        <begin position="36"/>
        <end position="287"/>
    </location>
</feature>
<dbReference type="AlphaFoldDB" id="A0A8H5AU28"/>
<evidence type="ECO:0000313" key="2">
    <source>
        <dbReference type="EMBL" id="KAF5310939.1"/>
    </source>
</evidence>
<evidence type="ECO:0000259" key="1">
    <source>
        <dbReference type="Pfam" id="PF12697"/>
    </source>
</evidence>
<dbReference type="InterPro" id="IPR029058">
    <property type="entry name" value="AB_hydrolase_fold"/>
</dbReference>
<proteinExistence type="predicted"/>
<protein>
    <recommendedName>
        <fullName evidence="1">AB hydrolase-1 domain-containing protein</fullName>
    </recommendedName>
</protein>
<dbReference type="Pfam" id="PF12697">
    <property type="entry name" value="Abhydrolase_6"/>
    <property type="match status" value="1"/>
</dbReference>
<evidence type="ECO:0000313" key="3">
    <source>
        <dbReference type="Proteomes" id="UP000567179"/>
    </source>
</evidence>
<keyword evidence="3" id="KW-1185">Reference proteome</keyword>
<dbReference type="EMBL" id="JAACJJ010000057">
    <property type="protein sequence ID" value="KAF5310939.1"/>
    <property type="molecule type" value="Genomic_DNA"/>
</dbReference>
<dbReference type="SUPFAM" id="SSF53474">
    <property type="entry name" value="alpha/beta-Hydrolases"/>
    <property type="match status" value="1"/>
</dbReference>
<dbReference type="InterPro" id="IPR000073">
    <property type="entry name" value="AB_hydrolase_1"/>
</dbReference>
<dbReference type="Gene3D" id="3.40.50.1820">
    <property type="entry name" value="alpha/beta hydrolase"/>
    <property type="match status" value="1"/>
</dbReference>
<dbReference type="OrthoDB" id="94039at2759"/>
<gene>
    <name evidence="2" type="ORF">D9619_008259</name>
</gene>
<comment type="caution">
    <text evidence="2">The sequence shown here is derived from an EMBL/GenBank/DDBJ whole genome shotgun (WGS) entry which is preliminary data.</text>
</comment>